<feature type="region of interest" description="Disordered" evidence="1">
    <location>
        <begin position="95"/>
        <end position="114"/>
    </location>
</feature>
<keyword evidence="3" id="KW-1185">Reference proteome</keyword>
<dbReference type="EMBL" id="QLNT01000001">
    <property type="protein sequence ID" value="KAF3077365.1"/>
    <property type="molecule type" value="Genomic_DNA"/>
</dbReference>
<gene>
    <name evidence="2" type="ORF">CFAM422_000544</name>
</gene>
<evidence type="ECO:0000313" key="3">
    <source>
        <dbReference type="Proteomes" id="UP000801864"/>
    </source>
</evidence>
<evidence type="ECO:0000313" key="2">
    <source>
        <dbReference type="EMBL" id="KAF3077365.1"/>
    </source>
</evidence>
<dbReference type="Proteomes" id="UP000801864">
    <property type="component" value="Unassembled WGS sequence"/>
</dbReference>
<reference evidence="2 3" key="1">
    <citation type="submission" date="2018-06" db="EMBL/GenBank/DDBJ databases">
        <title>Genome analysis of cellulolytic fungus Trichoderma lentiforme CFAM-422.</title>
        <authorList>
            <person name="Steindorff A.S."/>
            <person name="Formighieri E.F."/>
            <person name="Midorikawa G.E.O."/>
            <person name="Tamietti M.S."/>
            <person name="Ramos E.Z."/>
            <person name="Silva A.S."/>
            <person name="Bon E.P.S."/>
            <person name="Mendes T.D."/>
            <person name="Damaso M.C.T."/>
            <person name="Favaro L.C.L."/>
        </authorList>
    </citation>
    <scope>NUCLEOTIDE SEQUENCE [LARGE SCALE GENOMIC DNA]</scope>
    <source>
        <strain evidence="2 3">CFAM-422</strain>
    </source>
</reference>
<accession>A0A9P4XR24</accession>
<name>A0A9P4XR24_9HYPO</name>
<organism evidence="2 3">
    <name type="scientific">Trichoderma lentiforme</name>
    <dbReference type="NCBI Taxonomy" id="1567552"/>
    <lineage>
        <taxon>Eukaryota</taxon>
        <taxon>Fungi</taxon>
        <taxon>Dikarya</taxon>
        <taxon>Ascomycota</taxon>
        <taxon>Pezizomycotina</taxon>
        <taxon>Sordariomycetes</taxon>
        <taxon>Hypocreomycetidae</taxon>
        <taxon>Hypocreales</taxon>
        <taxon>Hypocreaceae</taxon>
        <taxon>Trichoderma</taxon>
    </lineage>
</organism>
<dbReference type="AlphaFoldDB" id="A0A9P4XR24"/>
<protein>
    <submittedName>
        <fullName evidence="2">Uncharacterized protein</fullName>
    </submittedName>
</protein>
<proteinExistence type="predicted"/>
<sequence length="114" mass="12518">MGGNSIYPNAFRIKPPDTGYSVQDCLAHRRVTLISRHDRPPYCTANSVIQHSRGGRHQTLLYSYCSGMNPELTRALARIRGTLMALSPGRVDWRAGAGDGEMRDLSAQSGSRGE</sequence>
<evidence type="ECO:0000256" key="1">
    <source>
        <dbReference type="SAM" id="MobiDB-lite"/>
    </source>
</evidence>
<comment type="caution">
    <text evidence="2">The sequence shown here is derived from an EMBL/GenBank/DDBJ whole genome shotgun (WGS) entry which is preliminary data.</text>
</comment>